<keyword evidence="3" id="KW-1185">Reference proteome</keyword>
<dbReference type="EMBL" id="QUSY01002867">
    <property type="protein sequence ID" value="RHY19622.1"/>
    <property type="molecule type" value="Genomic_DNA"/>
</dbReference>
<evidence type="ECO:0000313" key="2">
    <source>
        <dbReference type="EMBL" id="RHY19622.1"/>
    </source>
</evidence>
<gene>
    <name evidence="2" type="ORF">DYB32_010200</name>
</gene>
<protein>
    <submittedName>
        <fullName evidence="2">Uncharacterized protein</fullName>
    </submittedName>
</protein>
<dbReference type="VEuPathDB" id="FungiDB:H310_14397"/>
<proteinExistence type="predicted"/>
<comment type="caution">
    <text evidence="2">The sequence shown here is derived from an EMBL/GenBank/DDBJ whole genome shotgun (WGS) entry which is preliminary data.</text>
</comment>
<accession>A0A418AGJ6</accession>
<dbReference type="Proteomes" id="UP000285060">
    <property type="component" value="Unassembled WGS sequence"/>
</dbReference>
<dbReference type="AlphaFoldDB" id="A0A418AGJ6"/>
<sequence>MKSLDATAARVLQIDGLGRKSLDGKKAAQRFGLLVEAHCQFLAKSKFMSGSSQEENEKTQLLNELVALVDGHRSIKVETKASHAAEREKVESATSMIRDEAMQRSSKRKTDPEDDGSSSTKKKSLTDMQQAEIDMEMQKSKYKKMKIQAEIDEKALAARSAQKRVS</sequence>
<organism evidence="2 3">
    <name type="scientific">Aphanomyces invadans</name>
    <dbReference type="NCBI Taxonomy" id="157072"/>
    <lineage>
        <taxon>Eukaryota</taxon>
        <taxon>Sar</taxon>
        <taxon>Stramenopiles</taxon>
        <taxon>Oomycota</taxon>
        <taxon>Saprolegniomycetes</taxon>
        <taxon>Saprolegniales</taxon>
        <taxon>Verrucalvaceae</taxon>
        <taxon>Aphanomyces</taxon>
    </lineage>
</organism>
<evidence type="ECO:0000256" key="1">
    <source>
        <dbReference type="SAM" id="MobiDB-lite"/>
    </source>
</evidence>
<feature type="region of interest" description="Disordered" evidence="1">
    <location>
        <begin position="79"/>
        <end position="135"/>
    </location>
</feature>
<name>A0A418AGJ6_9STRA</name>
<evidence type="ECO:0000313" key="3">
    <source>
        <dbReference type="Proteomes" id="UP000285060"/>
    </source>
</evidence>
<feature type="compositionally biased region" description="Basic and acidic residues" evidence="1">
    <location>
        <begin position="79"/>
        <end position="102"/>
    </location>
</feature>
<reference evidence="2 3" key="1">
    <citation type="submission" date="2018-08" db="EMBL/GenBank/DDBJ databases">
        <title>Aphanomyces genome sequencing and annotation.</title>
        <authorList>
            <person name="Minardi D."/>
            <person name="Oidtmann B."/>
            <person name="Van Der Giezen M."/>
            <person name="Studholme D.J."/>
        </authorList>
    </citation>
    <scope>NUCLEOTIDE SEQUENCE [LARGE SCALE GENOMIC DNA]</scope>
    <source>
        <strain evidence="2 3">NJM0002</strain>
    </source>
</reference>